<keyword evidence="1" id="KW-0175">Coiled coil</keyword>
<gene>
    <name evidence="3" type="ORF">DFL_009725</name>
</gene>
<dbReference type="EMBL" id="SAEB01000012">
    <property type="protein sequence ID" value="RVD81878.1"/>
    <property type="molecule type" value="Genomic_DNA"/>
</dbReference>
<keyword evidence="4" id="KW-1185">Reference proteome</keyword>
<organism evidence="3 4">
    <name type="scientific">Arthrobotrys flagrans</name>
    <name type="common">Nematode-trapping fungus</name>
    <name type="synonym">Trichothecium flagrans</name>
    <dbReference type="NCBI Taxonomy" id="97331"/>
    <lineage>
        <taxon>Eukaryota</taxon>
        <taxon>Fungi</taxon>
        <taxon>Dikarya</taxon>
        <taxon>Ascomycota</taxon>
        <taxon>Pezizomycotina</taxon>
        <taxon>Orbiliomycetes</taxon>
        <taxon>Orbiliales</taxon>
        <taxon>Orbiliaceae</taxon>
        <taxon>Arthrobotrys</taxon>
    </lineage>
</organism>
<reference evidence="3 4" key="1">
    <citation type="submission" date="2019-01" db="EMBL/GenBank/DDBJ databases">
        <title>Intercellular communication is required for trap formation in the nematode-trapping fungus Duddingtonia flagrans.</title>
        <authorList>
            <person name="Youssar L."/>
            <person name="Wernet V."/>
            <person name="Hensel N."/>
            <person name="Hildebrandt H.-G."/>
            <person name="Fischer R."/>
        </authorList>
    </citation>
    <scope>NUCLEOTIDE SEQUENCE [LARGE SCALE GENOMIC DNA]</scope>
    <source>
        <strain evidence="3 4">CBS H-5679</strain>
    </source>
</reference>
<evidence type="ECO:0000313" key="3">
    <source>
        <dbReference type="EMBL" id="RVD81878.1"/>
    </source>
</evidence>
<accession>A0A436ZSN1</accession>
<dbReference type="GeneID" id="93592036"/>
<sequence>MDTIISDTQAPDNGNPATPIYTKSDGPAAPINVSSNGPVNSINTNSDDPAKPTMFRCVADSVLIPAVALGLATPVVSQGICWVGSKIFKHKMEYETESMMARARAGDDPNHAHGDPIALSREEEEMRKAEISAIKDHFKRRKEDAKVQRQLLKAEKAAMRKNESILAQKLKNNTSPATATTATTATATTNHQSIIDWTSLSIIHDANAPHLIASVG</sequence>
<name>A0A436ZSN1_ARTFL</name>
<comment type="caution">
    <text evidence="3">The sequence shown here is derived from an EMBL/GenBank/DDBJ whole genome shotgun (WGS) entry which is preliminary data.</text>
</comment>
<evidence type="ECO:0000256" key="1">
    <source>
        <dbReference type="SAM" id="Coils"/>
    </source>
</evidence>
<evidence type="ECO:0000313" key="4">
    <source>
        <dbReference type="Proteomes" id="UP000283090"/>
    </source>
</evidence>
<feature type="region of interest" description="Disordered" evidence="2">
    <location>
        <begin position="1"/>
        <end position="49"/>
    </location>
</feature>
<dbReference type="Proteomes" id="UP000283090">
    <property type="component" value="Unassembled WGS sequence"/>
</dbReference>
<feature type="compositionally biased region" description="Polar residues" evidence="2">
    <location>
        <begin position="1"/>
        <end position="16"/>
    </location>
</feature>
<protein>
    <submittedName>
        <fullName evidence="3">Uncharacterized protein</fullName>
    </submittedName>
</protein>
<evidence type="ECO:0000256" key="2">
    <source>
        <dbReference type="SAM" id="MobiDB-lite"/>
    </source>
</evidence>
<feature type="compositionally biased region" description="Polar residues" evidence="2">
    <location>
        <begin position="32"/>
        <end position="47"/>
    </location>
</feature>
<proteinExistence type="predicted"/>
<dbReference type="AlphaFoldDB" id="A0A436ZSN1"/>
<dbReference type="OrthoDB" id="5370621at2759"/>
<dbReference type="VEuPathDB" id="FungiDB:DFL_009725"/>
<feature type="coiled-coil region" evidence="1">
    <location>
        <begin position="135"/>
        <end position="162"/>
    </location>
</feature>
<dbReference type="RefSeq" id="XP_067487422.1">
    <property type="nucleotide sequence ID" value="XM_067639656.1"/>
</dbReference>